<keyword evidence="1" id="KW-0812">Transmembrane</keyword>
<dbReference type="AlphaFoldDB" id="A0A7W5V5P6"/>
<dbReference type="Proteomes" id="UP000579945">
    <property type="component" value="Unassembled WGS sequence"/>
</dbReference>
<gene>
    <name evidence="2" type="ORF">FHR33_001345</name>
</gene>
<name>A0A7W5V5P6_9ACTN</name>
<comment type="caution">
    <text evidence="2">The sequence shown here is derived from an EMBL/GenBank/DDBJ whole genome shotgun (WGS) entry which is preliminary data.</text>
</comment>
<reference evidence="2 3" key="1">
    <citation type="submission" date="2020-08" db="EMBL/GenBank/DDBJ databases">
        <title>Sequencing the genomes of 1000 actinobacteria strains.</title>
        <authorList>
            <person name="Klenk H.-P."/>
        </authorList>
    </citation>
    <scope>NUCLEOTIDE SEQUENCE [LARGE SCALE GENOMIC DNA]</scope>
    <source>
        <strain evidence="2 3">DSM 44320</strain>
    </source>
</reference>
<evidence type="ECO:0000313" key="2">
    <source>
        <dbReference type="EMBL" id="MBB3725485.1"/>
    </source>
</evidence>
<evidence type="ECO:0000313" key="3">
    <source>
        <dbReference type="Proteomes" id="UP000579945"/>
    </source>
</evidence>
<proteinExistence type="predicted"/>
<evidence type="ECO:0000256" key="1">
    <source>
        <dbReference type="SAM" id="Phobius"/>
    </source>
</evidence>
<accession>A0A7W5V5P6</accession>
<organism evidence="2 3">
    <name type="scientific">Nonomuraea dietziae</name>
    <dbReference type="NCBI Taxonomy" id="65515"/>
    <lineage>
        <taxon>Bacteria</taxon>
        <taxon>Bacillati</taxon>
        <taxon>Actinomycetota</taxon>
        <taxon>Actinomycetes</taxon>
        <taxon>Streptosporangiales</taxon>
        <taxon>Streptosporangiaceae</taxon>
        <taxon>Nonomuraea</taxon>
    </lineage>
</organism>
<feature type="transmembrane region" description="Helical" evidence="1">
    <location>
        <begin position="143"/>
        <end position="164"/>
    </location>
</feature>
<dbReference type="RefSeq" id="WP_183644890.1">
    <property type="nucleotide sequence ID" value="NZ_JACIBV010000001.1"/>
</dbReference>
<sequence length="173" mass="19168">MTSLEIVLAVVLGLLANEAFELSPWLARKLVRWAARCQYTDPERAEARGEELTALINERPGKLLKLATAMAFAASASATSVRRRFVLWIFSPPRDHGKPAVAKGRRRPVRLVPVVAVAQTTPTNKNIAHAVDTAGPTAIDVRFLVLSSMIAVIYWTAPTLWRIIRKSKRQSVM</sequence>
<keyword evidence="1" id="KW-0472">Membrane</keyword>
<dbReference type="EMBL" id="JACIBV010000001">
    <property type="protein sequence ID" value="MBB3725485.1"/>
    <property type="molecule type" value="Genomic_DNA"/>
</dbReference>
<keyword evidence="1" id="KW-1133">Transmembrane helix</keyword>
<protein>
    <submittedName>
        <fullName evidence="2">Uncharacterized protein</fullName>
    </submittedName>
</protein>
<dbReference type="GeneID" id="95387908"/>
<keyword evidence="3" id="KW-1185">Reference proteome</keyword>